<dbReference type="EMBL" id="BPQB01000012">
    <property type="protein sequence ID" value="GJE89195.1"/>
    <property type="molecule type" value="Genomic_DNA"/>
</dbReference>
<dbReference type="InterPro" id="IPR050266">
    <property type="entry name" value="AB_hydrolase_sf"/>
</dbReference>
<keyword evidence="5" id="KW-1185">Reference proteome</keyword>
<dbReference type="PANTHER" id="PTHR43798">
    <property type="entry name" value="MONOACYLGLYCEROL LIPASE"/>
    <property type="match status" value="1"/>
</dbReference>
<evidence type="ECO:0000259" key="3">
    <source>
        <dbReference type="Pfam" id="PF00561"/>
    </source>
</evidence>
<dbReference type="InterPro" id="IPR002410">
    <property type="entry name" value="Peptidase_S33"/>
</dbReference>
<dbReference type="NCBIfam" id="TIGR01250">
    <property type="entry name" value="pro_imino_pep_2"/>
    <property type="match status" value="1"/>
</dbReference>
<dbReference type="PIRSF" id="PIRSF005539">
    <property type="entry name" value="Pept_S33_TRI_F1"/>
    <property type="match status" value="1"/>
</dbReference>
<dbReference type="AlphaFoldDB" id="A0A9P3G7F2"/>
<dbReference type="Proteomes" id="UP000703269">
    <property type="component" value="Unassembled WGS sequence"/>
</dbReference>
<dbReference type="PRINTS" id="PR00793">
    <property type="entry name" value="PROAMNOPTASE"/>
</dbReference>
<dbReference type="OrthoDB" id="190201at2759"/>
<evidence type="ECO:0000313" key="4">
    <source>
        <dbReference type="EMBL" id="GJE89195.1"/>
    </source>
</evidence>
<comment type="caution">
    <text evidence="4">The sequence shown here is derived from an EMBL/GenBank/DDBJ whole genome shotgun (WGS) entry which is preliminary data.</text>
</comment>
<keyword evidence="2" id="KW-0378">Hydrolase</keyword>
<comment type="similarity">
    <text evidence="1">Belongs to the peptidase S33 family.</text>
</comment>
<name>A0A9P3G7F2_9APHY</name>
<sequence>MAPSYTETQIPFTVPGVDKPCFTYCKIFGDLKTTKKRPLVAVHGGPGFSHDYLLPIADLADDGETAVVFYDQFGGGRSTHLPEKNGDTSFWVEELFLTEFDNVVRHLGIQDGYSVLGHSWGGMLMGRWASRQPKGLHRLAIADSPASMDLWVEAANYLLAQLPQDIQDKLKKHEDAGTTDSQEYKDAMSLFYDRHVVRVKPMPEIVAAGFQMMDEDPTVYFTMNGPSEFHITGPLKEWTMVDDARKIAVPTLLINGFYDEARDSVVAPWFQRIPKSRWITFPNSSHMPHIEETEKYLEVIREFFYGPFSE</sequence>
<feature type="domain" description="AB hydrolase-1" evidence="3">
    <location>
        <begin position="38"/>
        <end position="292"/>
    </location>
</feature>
<dbReference type="GO" id="GO:0006508">
    <property type="term" value="P:proteolysis"/>
    <property type="evidence" value="ECO:0007669"/>
    <property type="project" value="InterPro"/>
</dbReference>
<dbReference type="PANTHER" id="PTHR43798:SF31">
    <property type="entry name" value="AB HYDROLASE SUPERFAMILY PROTEIN YCLE"/>
    <property type="match status" value="1"/>
</dbReference>
<dbReference type="Gene3D" id="3.40.50.1820">
    <property type="entry name" value="alpha/beta hydrolase"/>
    <property type="match status" value="1"/>
</dbReference>
<dbReference type="InterPro" id="IPR000073">
    <property type="entry name" value="AB_hydrolase_1"/>
</dbReference>
<evidence type="ECO:0000256" key="2">
    <source>
        <dbReference type="ARBA" id="ARBA00022801"/>
    </source>
</evidence>
<dbReference type="InterPro" id="IPR029058">
    <property type="entry name" value="AB_hydrolase_fold"/>
</dbReference>
<organism evidence="4 5">
    <name type="scientific">Phanerochaete sordida</name>
    <dbReference type="NCBI Taxonomy" id="48140"/>
    <lineage>
        <taxon>Eukaryota</taxon>
        <taxon>Fungi</taxon>
        <taxon>Dikarya</taxon>
        <taxon>Basidiomycota</taxon>
        <taxon>Agaricomycotina</taxon>
        <taxon>Agaricomycetes</taxon>
        <taxon>Polyporales</taxon>
        <taxon>Phanerochaetaceae</taxon>
        <taxon>Phanerochaete</taxon>
    </lineage>
</organism>
<dbReference type="GO" id="GO:0008233">
    <property type="term" value="F:peptidase activity"/>
    <property type="evidence" value="ECO:0007669"/>
    <property type="project" value="InterPro"/>
</dbReference>
<dbReference type="SUPFAM" id="SSF53474">
    <property type="entry name" value="alpha/beta-Hydrolases"/>
    <property type="match status" value="1"/>
</dbReference>
<protein>
    <submittedName>
        <fullName evidence="4">Proline-specific peptidase</fullName>
    </submittedName>
</protein>
<evidence type="ECO:0000256" key="1">
    <source>
        <dbReference type="ARBA" id="ARBA00010088"/>
    </source>
</evidence>
<proteinExistence type="inferred from homology"/>
<evidence type="ECO:0000313" key="5">
    <source>
        <dbReference type="Proteomes" id="UP000703269"/>
    </source>
</evidence>
<dbReference type="InterPro" id="IPR005945">
    <property type="entry name" value="Pro_imino_pep"/>
</dbReference>
<gene>
    <name evidence="4" type="ORF">PsYK624_052900</name>
</gene>
<accession>A0A9P3G7F2</accession>
<dbReference type="Pfam" id="PF00561">
    <property type="entry name" value="Abhydrolase_1"/>
    <property type="match status" value="1"/>
</dbReference>
<dbReference type="GO" id="GO:0016020">
    <property type="term" value="C:membrane"/>
    <property type="evidence" value="ECO:0007669"/>
    <property type="project" value="TreeGrafter"/>
</dbReference>
<reference evidence="4 5" key="1">
    <citation type="submission" date="2021-08" db="EMBL/GenBank/DDBJ databases">
        <title>Draft Genome Sequence of Phanerochaete sordida strain YK-624.</title>
        <authorList>
            <person name="Mori T."/>
            <person name="Dohra H."/>
            <person name="Suzuki T."/>
            <person name="Kawagishi H."/>
            <person name="Hirai H."/>
        </authorList>
    </citation>
    <scope>NUCLEOTIDE SEQUENCE [LARGE SCALE GENOMIC DNA]</scope>
    <source>
        <strain evidence="4 5">YK-624</strain>
    </source>
</reference>